<accession>A0A2N1M7H5</accession>
<organism evidence="2 3">
    <name type="scientific">Rhizophagus irregularis</name>
    <dbReference type="NCBI Taxonomy" id="588596"/>
    <lineage>
        <taxon>Eukaryota</taxon>
        <taxon>Fungi</taxon>
        <taxon>Fungi incertae sedis</taxon>
        <taxon>Mucoromycota</taxon>
        <taxon>Glomeromycotina</taxon>
        <taxon>Glomeromycetes</taxon>
        <taxon>Glomerales</taxon>
        <taxon>Glomeraceae</taxon>
        <taxon>Rhizophagus</taxon>
    </lineage>
</organism>
<proteinExistence type="predicted"/>
<dbReference type="VEuPathDB" id="FungiDB:RhiirFUN_016216"/>
<sequence length="130" mass="14342">LNSKLLAEIAELRKENAEIPELREKLLKFAEVEAENAKLKQIIEENARRDSENAELKSRVGELEARLALLEQGSAVDGMALSFGQTQNDKEAMPVVTVPTVDVPDSVIDQLNNEVERAPSDLRSFVGVSN</sequence>
<evidence type="ECO:0000256" key="1">
    <source>
        <dbReference type="SAM" id="Coils"/>
    </source>
</evidence>
<reference evidence="2 3" key="1">
    <citation type="submission" date="2016-04" db="EMBL/GenBank/DDBJ databases">
        <title>Genome analyses suggest a sexual origin of heterokaryosis in a supposedly ancient asexual fungus.</title>
        <authorList>
            <person name="Ropars J."/>
            <person name="Sedzielewska K."/>
            <person name="Noel J."/>
            <person name="Charron P."/>
            <person name="Farinelli L."/>
            <person name="Marton T."/>
            <person name="Kruger M."/>
            <person name="Pelin A."/>
            <person name="Brachmann A."/>
            <person name="Corradi N."/>
        </authorList>
    </citation>
    <scope>NUCLEOTIDE SEQUENCE [LARGE SCALE GENOMIC DNA]</scope>
    <source>
        <strain evidence="2 3">C2</strain>
    </source>
</reference>
<dbReference type="VEuPathDB" id="FungiDB:FUN_005244"/>
<dbReference type="EMBL" id="LLXL01004251">
    <property type="protein sequence ID" value="PKK57595.1"/>
    <property type="molecule type" value="Genomic_DNA"/>
</dbReference>
<reference evidence="2 3" key="2">
    <citation type="submission" date="2017-10" db="EMBL/GenBank/DDBJ databases">
        <title>Extensive intraspecific genome diversity in a model arbuscular mycorrhizal fungus.</title>
        <authorList>
            <person name="Chen E.C.H."/>
            <person name="Morin E."/>
            <person name="Baudet D."/>
            <person name="Noel J."/>
            <person name="Ndikumana S."/>
            <person name="Charron P."/>
            <person name="St-Onge C."/>
            <person name="Giorgi J."/>
            <person name="Grigoriev I.V."/>
            <person name="Roux C."/>
            <person name="Martin F.M."/>
            <person name="Corradi N."/>
        </authorList>
    </citation>
    <scope>NUCLEOTIDE SEQUENCE [LARGE SCALE GENOMIC DNA]</scope>
    <source>
        <strain evidence="2 3">C2</strain>
    </source>
</reference>
<feature type="coiled-coil region" evidence="1">
    <location>
        <begin position="29"/>
        <end position="73"/>
    </location>
</feature>
<dbReference type="AlphaFoldDB" id="A0A2N1M7H5"/>
<dbReference type="Proteomes" id="UP000233469">
    <property type="component" value="Unassembled WGS sequence"/>
</dbReference>
<keyword evidence="1" id="KW-0175">Coiled coil</keyword>
<protein>
    <submittedName>
        <fullName evidence="2">Uncharacterized protein</fullName>
    </submittedName>
</protein>
<name>A0A2N1M7H5_9GLOM</name>
<gene>
    <name evidence="2" type="ORF">RhiirC2_721121</name>
</gene>
<evidence type="ECO:0000313" key="2">
    <source>
        <dbReference type="EMBL" id="PKK57595.1"/>
    </source>
</evidence>
<feature type="non-terminal residue" evidence="2">
    <location>
        <position position="1"/>
    </location>
</feature>
<comment type="caution">
    <text evidence="2">The sequence shown here is derived from an EMBL/GenBank/DDBJ whole genome shotgun (WGS) entry which is preliminary data.</text>
</comment>
<evidence type="ECO:0000313" key="3">
    <source>
        <dbReference type="Proteomes" id="UP000233469"/>
    </source>
</evidence>